<dbReference type="OrthoDB" id="3519615at2"/>
<dbReference type="AlphaFoldDB" id="A0A4U3M4R4"/>
<proteinExistence type="predicted"/>
<gene>
    <name evidence="1" type="ORF">FDA94_32425</name>
</gene>
<accession>A0A4U3M4R4</accession>
<organism evidence="1 2">
    <name type="scientific">Herbidospora galbida</name>
    <dbReference type="NCBI Taxonomy" id="2575442"/>
    <lineage>
        <taxon>Bacteria</taxon>
        <taxon>Bacillati</taxon>
        <taxon>Actinomycetota</taxon>
        <taxon>Actinomycetes</taxon>
        <taxon>Streptosporangiales</taxon>
        <taxon>Streptosporangiaceae</taxon>
        <taxon>Herbidospora</taxon>
    </lineage>
</organism>
<evidence type="ECO:0000313" key="1">
    <source>
        <dbReference type="EMBL" id="TKK83818.1"/>
    </source>
</evidence>
<protein>
    <submittedName>
        <fullName evidence="1">Uncharacterized protein</fullName>
    </submittedName>
</protein>
<reference evidence="1 2" key="1">
    <citation type="submission" date="2019-04" db="EMBL/GenBank/DDBJ databases">
        <title>Herbidospora sp. NEAU-GS14.nov., a novel actinomycete isolated from soil.</title>
        <authorList>
            <person name="Han L."/>
        </authorList>
    </citation>
    <scope>NUCLEOTIDE SEQUENCE [LARGE SCALE GENOMIC DNA]</scope>
    <source>
        <strain evidence="1 2">NEAU-GS14</strain>
    </source>
</reference>
<dbReference type="Proteomes" id="UP000308705">
    <property type="component" value="Unassembled WGS sequence"/>
</dbReference>
<name>A0A4U3M4R4_9ACTN</name>
<sequence length="135" mass="15003">MRDELAGKASRDLLRDTAVGLRVDAGNPSLKEVEKAAAALCAEEDHAGWVRLPDSTLSDYLSGRRDVLPDWRFIHTFVVVCHRLAIANGLDPEPLRDLKATFGALWKAAKHKEKGSLTVITPLPYRQYDILEPTI</sequence>
<dbReference type="RefSeq" id="WP_137250877.1">
    <property type="nucleotide sequence ID" value="NZ_SZQA01000041.1"/>
</dbReference>
<comment type="caution">
    <text evidence="1">The sequence shown here is derived from an EMBL/GenBank/DDBJ whole genome shotgun (WGS) entry which is preliminary data.</text>
</comment>
<evidence type="ECO:0000313" key="2">
    <source>
        <dbReference type="Proteomes" id="UP000308705"/>
    </source>
</evidence>
<dbReference type="EMBL" id="SZQA01000041">
    <property type="protein sequence ID" value="TKK83818.1"/>
    <property type="molecule type" value="Genomic_DNA"/>
</dbReference>
<keyword evidence="2" id="KW-1185">Reference proteome</keyword>